<dbReference type="Proteomes" id="UP000730482">
    <property type="component" value="Unassembled WGS sequence"/>
</dbReference>
<reference evidence="1 2" key="1">
    <citation type="submission" date="2020-02" db="EMBL/GenBank/DDBJ databases">
        <title>Acidophilic actinobacteria isolated from forest soil.</title>
        <authorList>
            <person name="Golinska P."/>
        </authorList>
    </citation>
    <scope>NUCLEOTIDE SEQUENCE [LARGE SCALE GENOMIC DNA]</scope>
    <source>
        <strain evidence="1 2">NL8</strain>
    </source>
</reference>
<protein>
    <recommendedName>
        <fullName evidence="3">ANTAR domain-containing protein</fullName>
    </recommendedName>
</protein>
<comment type="caution">
    <text evidence="1">The sequence shown here is derived from an EMBL/GenBank/DDBJ whole genome shotgun (WGS) entry which is preliminary data.</text>
</comment>
<evidence type="ECO:0000313" key="1">
    <source>
        <dbReference type="EMBL" id="MBS2550818.1"/>
    </source>
</evidence>
<gene>
    <name evidence="1" type="ORF">KGQ19_28490</name>
</gene>
<keyword evidence="2" id="KW-1185">Reference proteome</keyword>
<name>A0ABS5KXN0_9ACTN</name>
<dbReference type="RefSeq" id="WP_212014416.1">
    <property type="nucleotide sequence ID" value="NZ_JAAFYZ010000116.1"/>
</dbReference>
<sequence>MDQLEAWAVRGRIATAVRSVHEALTALALSSRELRDAMTEAVQLGICDTATPETESRNAA</sequence>
<dbReference type="EMBL" id="JAAFYZ010000116">
    <property type="protein sequence ID" value="MBS2550818.1"/>
    <property type="molecule type" value="Genomic_DNA"/>
</dbReference>
<proteinExistence type="predicted"/>
<evidence type="ECO:0008006" key="3">
    <source>
        <dbReference type="Google" id="ProtNLM"/>
    </source>
</evidence>
<evidence type="ECO:0000313" key="2">
    <source>
        <dbReference type="Proteomes" id="UP000730482"/>
    </source>
</evidence>
<accession>A0ABS5KXN0</accession>
<organism evidence="1 2">
    <name type="scientific">Catenulispora pinistramenti</name>
    <dbReference type="NCBI Taxonomy" id="2705254"/>
    <lineage>
        <taxon>Bacteria</taxon>
        <taxon>Bacillati</taxon>
        <taxon>Actinomycetota</taxon>
        <taxon>Actinomycetes</taxon>
        <taxon>Catenulisporales</taxon>
        <taxon>Catenulisporaceae</taxon>
        <taxon>Catenulispora</taxon>
    </lineage>
</organism>